<accession>A0AAW3N2H8</accession>
<sequence length="133" mass="14424">MRLSAVLRAGSCRRTKALVGRRAWVRAAVRAQVAEMRLTERAALIRSDLAVLVRVHLVEALSSVLQELLTGERGRLVVRSGGDARRADAFRGECGQLLRESAGCGCSKDGCGQELLVHMWSISSEQAHACVLV</sequence>
<reference evidence="1 2" key="1">
    <citation type="submission" date="2015-11" db="EMBL/GenBank/DDBJ databases">
        <title>Expanding the genomic diversity of Burkholderia species for the development of highly accurate diagnostics.</title>
        <authorList>
            <person name="Sahl J."/>
            <person name="Keim P."/>
            <person name="Wagner D."/>
        </authorList>
    </citation>
    <scope>NUCLEOTIDE SEQUENCE [LARGE SCALE GENOMIC DNA]</scope>
    <source>
        <strain evidence="1 2">MSMB1808WGS</strain>
    </source>
</reference>
<name>A0AAW3N2H8_9BURK</name>
<organism evidence="1 2">
    <name type="scientific">Burkholderia ubonensis</name>
    <dbReference type="NCBI Taxonomy" id="101571"/>
    <lineage>
        <taxon>Bacteria</taxon>
        <taxon>Pseudomonadati</taxon>
        <taxon>Pseudomonadota</taxon>
        <taxon>Betaproteobacteria</taxon>
        <taxon>Burkholderiales</taxon>
        <taxon>Burkholderiaceae</taxon>
        <taxon>Burkholderia</taxon>
        <taxon>Burkholderia cepacia complex</taxon>
    </lineage>
</organism>
<dbReference type="EMBL" id="LPBJ01000047">
    <property type="protein sequence ID" value="KVP98201.1"/>
    <property type="molecule type" value="Genomic_DNA"/>
</dbReference>
<dbReference type="Proteomes" id="UP000056453">
    <property type="component" value="Unassembled WGS sequence"/>
</dbReference>
<comment type="caution">
    <text evidence="1">The sequence shown here is derived from an EMBL/GenBank/DDBJ whole genome shotgun (WGS) entry which is preliminary data.</text>
</comment>
<evidence type="ECO:0000313" key="1">
    <source>
        <dbReference type="EMBL" id="KVP98201.1"/>
    </source>
</evidence>
<keyword evidence="2" id="KW-1185">Reference proteome</keyword>
<protein>
    <submittedName>
        <fullName evidence="1">Uncharacterized protein</fullName>
    </submittedName>
</protein>
<proteinExistence type="predicted"/>
<dbReference type="AlphaFoldDB" id="A0AAW3N2H8"/>
<gene>
    <name evidence="1" type="ORF">WJ96_06405</name>
</gene>
<evidence type="ECO:0000313" key="2">
    <source>
        <dbReference type="Proteomes" id="UP000056453"/>
    </source>
</evidence>